<dbReference type="SUPFAM" id="SSF116734">
    <property type="entry name" value="DNA methylase specificity domain"/>
    <property type="match status" value="2"/>
</dbReference>
<dbReference type="Proteomes" id="UP000240621">
    <property type="component" value="Unassembled WGS sequence"/>
</dbReference>
<dbReference type="RefSeq" id="WP_106543809.1">
    <property type="nucleotide sequence ID" value="NZ_BLAU01000001.1"/>
</dbReference>
<dbReference type="AlphaFoldDB" id="A0A2P8C6D1"/>
<evidence type="ECO:0000259" key="4">
    <source>
        <dbReference type="Pfam" id="PF01420"/>
    </source>
</evidence>
<dbReference type="InterPro" id="IPR000055">
    <property type="entry name" value="Restrct_endonuc_typeI_TRD"/>
</dbReference>
<comment type="similarity">
    <text evidence="1">Belongs to the type-I restriction system S methylase family.</text>
</comment>
<evidence type="ECO:0000256" key="2">
    <source>
        <dbReference type="ARBA" id="ARBA00022747"/>
    </source>
</evidence>
<dbReference type="Pfam" id="PF01420">
    <property type="entry name" value="Methylase_S"/>
    <property type="match status" value="2"/>
</dbReference>
<reference evidence="6 7" key="1">
    <citation type="submission" date="2018-03" db="EMBL/GenBank/DDBJ databases">
        <title>Genomic Encyclopedia of Archaeal and Bacterial Type Strains, Phase II (KMG-II): from individual species to whole genera.</title>
        <authorList>
            <person name="Goeker M."/>
        </authorList>
    </citation>
    <scope>NUCLEOTIDE SEQUENCE [LARGE SCALE GENOMIC DNA]</scope>
    <source>
        <strain evidence="6 7">DSM 27267</strain>
    </source>
</reference>
<dbReference type="GO" id="GO:0003677">
    <property type="term" value="F:DNA binding"/>
    <property type="evidence" value="ECO:0007669"/>
    <property type="project" value="UniProtKB-KW"/>
</dbReference>
<evidence type="ECO:0000313" key="6">
    <source>
        <dbReference type="EMBL" id="PSK80514.1"/>
    </source>
</evidence>
<dbReference type="InterPro" id="IPR052021">
    <property type="entry name" value="Type-I_RS_S_subunit"/>
</dbReference>
<protein>
    <submittedName>
        <fullName evidence="6">Type I restriction enzyme S subunit</fullName>
    </submittedName>
</protein>
<evidence type="ECO:0000313" key="5">
    <source>
        <dbReference type="EMBL" id="GET22711.1"/>
    </source>
</evidence>
<keyword evidence="8" id="KW-1185">Reference proteome</keyword>
<dbReference type="OrthoDB" id="9816225at2"/>
<evidence type="ECO:0000256" key="3">
    <source>
        <dbReference type="ARBA" id="ARBA00023125"/>
    </source>
</evidence>
<dbReference type="EMBL" id="BLAU01000001">
    <property type="protein sequence ID" value="GET22711.1"/>
    <property type="molecule type" value="Genomic_DNA"/>
</dbReference>
<dbReference type="EMBL" id="PYGC01000015">
    <property type="protein sequence ID" value="PSK80514.1"/>
    <property type="molecule type" value="Genomic_DNA"/>
</dbReference>
<accession>A0A2P8C6D1</accession>
<dbReference type="Gene3D" id="3.90.220.20">
    <property type="entry name" value="DNA methylase specificity domains"/>
    <property type="match status" value="2"/>
</dbReference>
<evidence type="ECO:0000313" key="8">
    <source>
        <dbReference type="Proteomes" id="UP000396862"/>
    </source>
</evidence>
<dbReference type="PANTHER" id="PTHR30408">
    <property type="entry name" value="TYPE-1 RESTRICTION ENZYME ECOKI SPECIFICITY PROTEIN"/>
    <property type="match status" value="1"/>
</dbReference>
<dbReference type="Proteomes" id="UP000396862">
    <property type="component" value="Unassembled WGS sequence"/>
</dbReference>
<feature type="domain" description="Type I restriction modification DNA specificity" evidence="4">
    <location>
        <begin position="203"/>
        <end position="351"/>
    </location>
</feature>
<evidence type="ECO:0000256" key="1">
    <source>
        <dbReference type="ARBA" id="ARBA00010923"/>
    </source>
</evidence>
<gene>
    <name evidence="6" type="ORF">CLV93_11544</name>
    <name evidence="5" type="ORF">JCM18694_29570</name>
</gene>
<name>A0A2P8C6D1_9BACT</name>
<reference evidence="5 8" key="2">
    <citation type="submission" date="2019-10" db="EMBL/GenBank/DDBJ databases">
        <title>Prolixibacter strains distinguished by the presence of nitrate reductase genes were adept at nitrate-dependent anaerobic corrosion of metallic iron and carbon steel.</title>
        <authorList>
            <person name="Iino T."/>
            <person name="Shono N."/>
            <person name="Ito K."/>
            <person name="Nakamura R."/>
            <person name="Sueoka K."/>
            <person name="Harayama S."/>
            <person name="Ohkuma M."/>
        </authorList>
    </citation>
    <scope>NUCLEOTIDE SEQUENCE [LARGE SCALE GENOMIC DNA]</scope>
    <source>
        <strain evidence="5 8">MIC1-1</strain>
    </source>
</reference>
<proteinExistence type="inferred from homology"/>
<keyword evidence="3" id="KW-0238">DNA-binding</keyword>
<evidence type="ECO:0000313" key="7">
    <source>
        <dbReference type="Proteomes" id="UP000240621"/>
    </source>
</evidence>
<dbReference type="PANTHER" id="PTHR30408:SF13">
    <property type="entry name" value="TYPE I RESTRICTION ENZYME HINDI SPECIFICITY SUBUNIT"/>
    <property type="match status" value="1"/>
</dbReference>
<organism evidence="6 7">
    <name type="scientific">Prolixibacter denitrificans</name>
    <dbReference type="NCBI Taxonomy" id="1541063"/>
    <lineage>
        <taxon>Bacteria</taxon>
        <taxon>Pseudomonadati</taxon>
        <taxon>Bacteroidota</taxon>
        <taxon>Bacteroidia</taxon>
        <taxon>Marinilabiliales</taxon>
        <taxon>Prolixibacteraceae</taxon>
        <taxon>Prolixibacter</taxon>
    </lineage>
</organism>
<comment type="caution">
    <text evidence="6">The sequence shown here is derived from an EMBL/GenBank/DDBJ whole genome shotgun (WGS) entry which is preliminary data.</text>
</comment>
<feature type="domain" description="Type I restriction modification DNA specificity" evidence="4">
    <location>
        <begin position="1"/>
        <end position="186"/>
    </location>
</feature>
<dbReference type="InterPro" id="IPR044946">
    <property type="entry name" value="Restrct_endonuc_typeI_TRD_sf"/>
</dbReference>
<keyword evidence="2" id="KW-0680">Restriction system</keyword>
<dbReference type="GO" id="GO:0009307">
    <property type="term" value="P:DNA restriction-modification system"/>
    <property type="evidence" value="ECO:0007669"/>
    <property type="project" value="UniProtKB-KW"/>
</dbReference>
<sequence>MSEWKKYKIHEIALNMADAPFGSNLKTKDYVDNGVLVIQGKNIQGRKCIWNDRRYVTIEKYNSLSRHQAKIGSLVFPKVGTIGKVGILTSFNNIDKFVLSTNTMMLEPDPEIAHQDFVYYFFSSFDVSNHIQTISSNSVQPVFNFTALKNYPITLPPLPEQKAIAEVLSSLDDKIDLLHRQNQTLEAMAETLFRQWFVEEAEENWREGSLGDLTDNIKANIKKEEMPSSLRYVALEHIDKKSIALNKYASSASVQSNKFQFIENDILFGKLRPYFHKVCFAPFPGVCSTDILVIRAKSNAWFAFSLFAFFQTKVVDFANSASGGTRMPRTNWNTLAKFPIAIPPIDVVTKFNDVVNPSIEKIKYNQKQIRVLEKMRDTLLPKLMSGEVRVNL</sequence>